<keyword evidence="3 5" id="KW-0732">Signal</keyword>
<dbReference type="PROSITE" id="PS51257">
    <property type="entry name" value="PROKAR_LIPOPROTEIN"/>
    <property type="match status" value="1"/>
</dbReference>
<evidence type="ECO:0000259" key="6">
    <source>
        <dbReference type="SMART" id="SM00062"/>
    </source>
</evidence>
<reference evidence="8" key="1">
    <citation type="journal article" date="2019" name="Int. J. Syst. Evol. Microbiol.">
        <title>The Global Catalogue of Microorganisms (GCM) 10K type strain sequencing project: providing services to taxonomists for standard genome sequencing and annotation.</title>
        <authorList>
            <consortium name="The Broad Institute Genomics Platform"/>
            <consortium name="The Broad Institute Genome Sequencing Center for Infectious Disease"/>
            <person name="Wu L."/>
            <person name="Ma J."/>
        </authorList>
    </citation>
    <scope>NUCLEOTIDE SEQUENCE [LARGE SCALE GENOMIC DNA]</scope>
    <source>
        <strain evidence="8">KCTC 33575</strain>
    </source>
</reference>
<dbReference type="EMBL" id="JBHUOQ010000004">
    <property type="protein sequence ID" value="MFD2831088.1"/>
    <property type="molecule type" value="Genomic_DNA"/>
</dbReference>
<comment type="subcellular location">
    <subcellularLocation>
        <location evidence="1">Cell envelope</location>
    </subcellularLocation>
</comment>
<dbReference type="PANTHER" id="PTHR35936">
    <property type="entry name" value="MEMBRANE-BOUND LYTIC MUREIN TRANSGLYCOSYLASE F"/>
    <property type="match status" value="1"/>
</dbReference>
<feature type="chain" id="PRO_5045930246" evidence="5">
    <location>
        <begin position="20"/>
        <end position="264"/>
    </location>
</feature>
<proteinExistence type="inferred from homology"/>
<dbReference type="PANTHER" id="PTHR35936:SF19">
    <property type="entry name" value="AMINO-ACID-BINDING PROTEIN YXEM-RELATED"/>
    <property type="match status" value="1"/>
</dbReference>
<dbReference type="Gene3D" id="3.40.190.10">
    <property type="entry name" value="Periplasmic binding protein-like II"/>
    <property type="match status" value="2"/>
</dbReference>
<dbReference type="InterPro" id="IPR001638">
    <property type="entry name" value="Solute-binding_3/MltF_N"/>
</dbReference>
<evidence type="ECO:0000256" key="2">
    <source>
        <dbReference type="ARBA" id="ARBA00010333"/>
    </source>
</evidence>
<dbReference type="SUPFAM" id="SSF53850">
    <property type="entry name" value="Periplasmic binding protein-like II"/>
    <property type="match status" value="1"/>
</dbReference>
<evidence type="ECO:0000313" key="8">
    <source>
        <dbReference type="Proteomes" id="UP001597519"/>
    </source>
</evidence>
<accession>A0ABW5X0Y6</accession>
<feature type="domain" description="Solute-binding protein family 3/N-terminal" evidence="6">
    <location>
        <begin position="32"/>
        <end position="255"/>
    </location>
</feature>
<dbReference type="Proteomes" id="UP001597519">
    <property type="component" value="Unassembled WGS sequence"/>
</dbReference>
<dbReference type="PROSITE" id="PS01039">
    <property type="entry name" value="SBP_BACTERIAL_3"/>
    <property type="match status" value="1"/>
</dbReference>
<name>A0ABW5X0Y6_9STAP</name>
<evidence type="ECO:0000256" key="3">
    <source>
        <dbReference type="ARBA" id="ARBA00022729"/>
    </source>
</evidence>
<evidence type="ECO:0000313" key="7">
    <source>
        <dbReference type="EMBL" id="MFD2831088.1"/>
    </source>
</evidence>
<dbReference type="RefSeq" id="WP_377774740.1">
    <property type="nucleotide sequence ID" value="NZ_JBHUOQ010000004.1"/>
</dbReference>
<protein>
    <submittedName>
        <fullName evidence="7">Transporter substrate-binding domain-containing protein</fullName>
    </submittedName>
</protein>
<dbReference type="InterPro" id="IPR018313">
    <property type="entry name" value="SBP_3_CS"/>
</dbReference>
<evidence type="ECO:0000256" key="1">
    <source>
        <dbReference type="ARBA" id="ARBA00004196"/>
    </source>
</evidence>
<comment type="similarity">
    <text evidence="2 4">Belongs to the bacterial solute-binding protein 3 family.</text>
</comment>
<dbReference type="Pfam" id="PF00497">
    <property type="entry name" value="SBP_bac_3"/>
    <property type="match status" value="1"/>
</dbReference>
<sequence length="264" mass="29196">MKKLLVLIAGLSLTLAACSGDDSAESSEDRETINVGTTAQSYPNSYEEDGELVGYDVEVVEHIAENLGYEVEWVTADFTGIMGQLEAGRVDTIANAVALTEEREEAYIFTEPYSFVGSQIVTRTDNDDVNSLEDLEGLEVAGVLGSNHTKVLEAYNEDSDHQFNISTYEHREGAMNDLELSRIDGYVNSTSVLLAEMNNRGLEIKFVGDPIGLESTNFPFNEGEEELRDEFDTELQKLKDDGTLVELSEKYFGEDTTEPLGEEE</sequence>
<organism evidence="7 8">
    <name type="scientific">Corticicoccus populi</name>
    <dbReference type="NCBI Taxonomy" id="1812821"/>
    <lineage>
        <taxon>Bacteria</taxon>
        <taxon>Bacillati</taxon>
        <taxon>Bacillota</taxon>
        <taxon>Bacilli</taxon>
        <taxon>Bacillales</taxon>
        <taxon>Staphylococcaceae</taxon>
        <taxon>Corticicoccus</taxon>
    </lineage>
</organism>
<gene>
    <name evidence="7" type="ORF">ACFSX4_11500</name>
</gene>
<feature type="signal peptide" evidence="5">
    <location>
        <begin position="1"/>
        <end position="19"/>
    </location>
</feature>
<evidence type="ECO:0000256" key="5">
    <source>
        <dbReference type="SAM" id="SignalP"/>
    </source>
</evidence>
<keyword evidence="8" id="KW-1185">Reference proteome</keyword>
<evidence type="ECO:0000256" key="4">
    <source>
        <dbReference type="RuleBase" id="RU003744"/>
    </source>
</evidence>
<comment type="caution">
    <text evidence="7">The sequence shown here is derived from an EMBL/GenBank/DDBJ whole genome shotgun (WGS) entry which is preliminary data.</text>
</comment>
<dbReference type="SMART" id="SM00062">
    <property type="entry name" value="PBPb"/>
    <property type="match status" value="1"/>
</dbReference>